<dbReference type="AlphaFoldDB" id="A0A915CYA0"/>
<name>A0A915CYA0_9BILA</name>
<evidence type="ECO:0000313" key="1">
    <source>
        <dbReference type="Proteomes" id="UP000887574"/>
    </source>
</evidence>
<organism evidence="1 2">
    <name type="scientific">Ditylenchus dipsaci</name>
    <dbReference type="NCBI Taxonomy" id="166011"/>
    <lineage>
        <taxon>Eukaryota</taxon>
        <taxon>Metazoa</taxon>
        <taxon>Ecdysozoa</taxon>
        <taxon>Nematoda</taxon>
        <taxon>Chromadorea</taxon>
        <taxon>Rhabditida</taxon>
        <taxon>Tylenchina</taxon>
        <taxon>Tylenchomorpha</taxon>
        <taxon>Sphaerularioidea</taxon>
        <taxon>Anguinidae</taxon>
        <taxon>Anguininae</taxon>
        <taxon>Ditylenchus</taxon>
    </lineage>
</organism>
<proteinExistence type="predicted"/>
<keyword evidence="1" id="KW-1185">Reference proteome</keyword>
<evidence type="ECO:0000313" key="2">
    <source>
        <dbReference type="WBParaSite" id="jg13550"/>
    </source>
</evidence>
<sequence>MSRRSPKELPLPQALVLAHEDISDHLAQLAVFNFGVGKAVAEDDANQEIWRRGAKVLGKFMFLMDSTNSQALKILSTIPSWRHKNAALETIRNASQRTDLNQAAVLSHSWTMMDEEEELGAVMPMAEFSQFCSLSDVAMESRDAAGQCRSPSDMRRIYPFCFRRFYESVAFFALSALSFEQLFGGPTPKDEQLNIDNLISRLPQCGGTALDSPRQ</sequence>
<reference evidence="2" key="1">
    <citation type="submission" date="2022-11" db="UniProtKB">
        <authorList>
            <consortium name="WormBaseParasite"/>
        </authorList>
    </citation>
    <scope>IDENTIFICATION</scope>
</reference>
<accession>A0A915CYA0</accession>
<protein>
    <submittedName>
        <fullName evidence="2">Uncharacterized protein</fullName>
    </submittedName>
</protein>
<dbReference type="WBParaSite" id="jg13550">
    <property type="protein sequence ID" value="jg13550"/>
    <property type="gene ID" value="jg13550"/>
</dbReference>
<dbReference type="Proteomes" id="UP000887574">
    <property type="component" value="Unplaced"/>
</dbReference>